<comment type="caution">
    <text evidence="2">The sequence shown here is derived from an EMBL/GenBank/DDBJ whole genome shotgun (WGS) entry which is preliminary data.</text>
</comment>
<feature type="domain" description="Na+-translocating membrane potential-generating system MpsC" evidence="1">
    <location>
        <begin position="7"/>
        <end position="115"/>
    </location>
</feature>
<dbReference type="RefSeq" id="WP_190470386.1">
    <property type="nucleotide sequence ID" value="NZ_JACJPW010000078.1"/>
</dbReference>
<dbReference type="Pfam" id="PF10057">
    <property type="entry name" value="MpsC"/>
    <property type="match status" value="1"/>
</dbReference>
<organism evidence="2 3">
    <name type="scientific">Aerosakkonema funiforme FACHB-1375</name>
    <dbReference type="NCBI Taxonomy" id="2949571"/>
    <lineage>
        <taxon>Bacteria</taxon>
        <taxon>Bacillati</taxon>
        <taxon>Cyanobacteriota</taxon>
        <taxon>Cyanophyceae</taxon>
        <taxon>Oscillatoriophycideae</taxon>
        <taxon>Aerosakkonematales</taxon>
        <taxon>Aerosakkonemataceae</taxon>
        <taxon>Aerosakkonema</taxon>
    </lineage>
</organism>
<dbReference type="AlphaFoldDB" id="A0A926VIE4"/>
<gene>
    <name evidence="2" type="ORF">H6G03_25015</name>
</gene>
<accession>A0A926VIE4</accession>
<name>A0A926VIE4_9CYAN</name>
<sequence length="131" mass="14459">METPAPTRGQLERTLSQRIQALYRNQLGHQPSQVTCEIFDTKIVIVLEDAVTQPEQVLVNNGQQELAEQVRSDLNAAIQPQLKDLIEEVVGVDVVDLLSDAKLDTGRTGTIVILSAEPQVRDSSASSKRRK</sequence>
<reference evidence="2" key="2">
    <citation type="submission" date="2020-08" db="EMBL/GenBank/DDBJ databases">
        <authorList>
            <person name="Chen M."/>
            <person name="Teng W."/>
            <person name="Zhao L."/>
            <person name="Hu C."/>
            <person name="Zhou Y."/>
            <person name="Han B."/>
            <person name="Song L."/>
            <person name="Shu W."/>
        </authorList>
    </citation>
    <scope>NUCLEOTIDE SEQUENCE</scope>
    <source>
        <strain evidence="2">FACHB-1375</strain>
    </source>
</reference>
<dbReference type="Proteomes" id="UP000641646">
    <property type="component" value="Unassembled WGS sequence"/>
</dbReference>
<dbReference type="EMBL" id="JACJPW010000078">
    <property type="protein sequence ID" value="MBD2184290.1"/>
    <property type="molecule type" value="Genomic_DNA"/>
</dbReference>
<evidence type="ECO:0000313" key="3">
    <source>
        <dbReference type="Proteomes" id="UP000641646"/>
    </source>
</evidence>
<keyword evidence="3" id="KW-1185">Reference proteome</keyword>
<protein>
    <submittedName>
        <fullName evidence="2">DUF2294 domain-containing protein</fullName>
    </submittedName>
</protein>
<evidence type="ECO:0000259" key="1">
    <source>
        <dbReference type="Pfam" id="PF10057"/>
    </source>
</evidence>
<proteinExistence type="predicted"/>
<reference evidence="2" key="1">
    <citation type="journal article" date="2015" name="ISME J.">
        <title>Draft Genome Sequence of Streptomyces incarnatus NRRL8089, which Produces the Nucleoside Antibiotic Sinefungin.</title>
        <authorList>
            <person name="Oshima K."/>
            <person name="Hattori M."/>
            <person name="Shimizu H."/>
            <person name="Fukuda K."/>
            <person name="Nemoto M."/>
            <person name="Inagaki K."/>
            <person name="Tamura T."/>
        </authorList>
    </citation>
    <scope>NUCLEOTIDE SEQUENCE</scope>
    <source>
        <strain evidence="2">FACHB-1375</strain>
    </source>
</reference>
<dbReference type="InterPro" id="IPR018745">
    <property type="entry name" value="MpsC"/>
</dbReference>
<evidence type="ECO:0000313" key="2">
    <source>
        <dbReference type="EMBL" id="MBD2184290.1"/>
    </source>
</evidence>